<evidence type="ECO:0000313" key="3">
    <source>
        <dbReference type="EMBL" id="RCJ36929.1"/>
    </source>
</evidence>
<gene>
    <name evidence="3" type="ORF">A6770_14985</name>
</gene>
<feature type="region of interest" description="Disordered" evidence="1">
    <location>
        <begin position="13"/>
        <end position="48"/>
    </location>
</feature>
<keyword evidence="4" id="KW-1185">Reference proteome</keyword>
<feature type="compositionally biased region" description="Acidic residues" evidence="1">
    <location>
        <begin position="13"/>
        <end position="24"/>
    </location>
</feature>
<dbReference type="PANTHER" id="PTHR34985">
    <property type="entry name" value="SLR0554 PROTEIN"/>
    <property type="match status" value="1"/>
</dbReference>
<protein>
    <recommendedName>
        <fullName evidence="2">Virulence-associated protein E-like domain-containing protein</fullName>
    </recommendedName>
</protein>
<name>A0A367RLN6_9NOSO</name>
<evidence type="ECO:0000259" key="2">
    <source>
        <dbReference type="Pfam" id="PF05272"/>
    </source>
</evidence>
<reference evidence="3" key="1">
    <citation type="submission" date="2016-04" db="EMBL/GenBank/DDBJ databases">
        <authorList>
            <person name="Tabuchi Yagui T.R."/>
        </authorList>
    </citation>
    <scope>NUCLEOTIDE SEQUENCE [LARGE SCALE GENOMIC DNA]</scope>
    <source>
        <strain evidence="3">NIES-26</strain>
    </source>
</reference>
<comment type="caution">
    <text evidence="3">The sequence shown here is derived from an EMBL/GenBank/DDBJ whole genome shotgun (WGS) entry which is preliminary data.</text>
</comment>
<accession>A0A367RLN6</accession>
<dbReference type="PANTHER" id="PTHR34985:SF1">
    <property type="entry name" value="SLR0554 PROTEIN"/>
    <property type="match status" value="1"/>
</dbReference>
<organism evidence="3 4">
    <name type="scientific">Nostoc minutum NIES-26</name>
    <dbReference type="NCBI Taxonomy" id="1844469"/>
    <lineage>
        <taxon>Bacteria</taxon>
        <taxon>Bacillati</taxon>
        <taxon>Cyanobacteriota</taxon>
        <taxon>Cyanophyceae</taxon>
        <taxon>Nostocales</taxon>
        <taxon>Nostocaceae</taxon>
        <taxon>Nostoc</taxon>
    </lineage>
</organism>
<proteinExistence type="predicted"/>
<dbReference type="EMBL" id="LXQD01000131">
    <property type="protein sequence ID" value="RCJ36929.1"/>
    <property type="molecule type" value="Genomic_DNA"/>
</dbReference>
<evidence type="ECO:0000256" key="1">
    <source>
        <dbReference type="SAM" id="MobiDB-lite"/>
    </source>
</evidence>
<dbReference type="InterPro" id="IPR007936">
    <property type="entry name" value="VapE-like_dom"/>
</dbReference>
<feature type="domain" description="Virulence-associated protein E-like" evidence="2">
    <location>
        <begin position="225"/>
        <end position="423"/>
    </location>
</feature>
<dbReference type="AlphaFoldDB" id="A0A367RLN6"/>
<sequence length="539" mass="62321">MIKMFDIDSTDLDSADLDSADLDSADNTYTSPAKHKKSTNQCDEDDFKDPKQVLRNLREYDILNLPHPRNPRVDERREKAVRYAAKMYIMQADDKGFAFWQVFEAVYKTRVTQNEWTGDIYLDGRLTTVENLLDRLETSIGLMSKLTSEQFKRKLEVFLTNHRFNPVRKELEVIARQFTHEVTSNRAVEPHDEFGLSEGFITPNPDGTITETSEEIAKHPDWCRLASVLFGADDALSQKMLEKWLVASVARAMLPGCQADNCLVLKGDQGIGKSSFFRILGGDYFNEMDGETARPELYRLLSQSWVVELNEIESITRRKEVEALKAFLTKTKDNYRDLYINNNKDRPRHAVFGGSCNSDEFLKDKTGNRRFWVIPCSRAIDLDYFKVNREAILAHAYRLWQSGFSWQADNQMFTESEERNKEYLEANEFTYPVSRLVNFLVDRIGIENNRQKGKYPDRVNYDGLAITASDLLTYGLNIPIERHRTNRHNRKVAEVLAELGYSKSRKRVDGQRAYSWVKEGTNNPYLVTPQDIRGANLQF</sequence>
<dbReference type="Proteomes" id="UP000252107">
    <property type="component" value="Unassembled WGS sequence"/>
</dbReference>
<evidence type="ECO:0000313" key="4">
    <source>
        <dbReference type="Proteomes" id="UP000252107"/>
    </source>
</evidence>
<dbReference type="Pfam" id="PF05272">
    <property type="entry name" value="VapE-like_dom"/>
    <property type="match status" value="1"/>
</dbReference>